<dbReference type="EMBL" id="BPQJ01000002">
    <property type="protein sequence ID" value="GJD60541.1"/>
    <property type="molecule type" value="Genomic_DNA"/>
</dbReference>
<gene>
    <name evidence="1" type="ORF">MPEAHAMD_0679</name>
</gene>
<reference evidence="1" key="1">
    <citation type="journal article" date="2016" name="Front. Microbiol.">
        <title>Genome Sequence of the Piezophilic, Mesophilic Sulfate-Reducing Bacterium Desulfovibrio indicus J2T.</title>
        <authorList>
            <person name="Cao J."/>
            <person name="Maignien L."/>
            <person name="Shao Z."/>
            <person name="Alain K."/>
            <person name="Jebbar M."/>
        </authorList>
    </citation>
    <scope>NUCLEOTIDE SEQUENCE</scope>
    <source>
        <strain evidence="1">JCM 32048</strain>
    </source>
</reference>
<comment type="caution">
    <text evidence="1">The sequence shown here is derived from an EMBL/GenBank/DDBJ whole genome shotgun (WGS) entry which is preliminary data.</text>
</comment>
<dbReference type="Proteomes" id="UP001055286">
    <property type="component" value="Unassembled WGS sequence"/>
</dbReference>
<dbReference type="RefSeq" id="WP_238189584.1">
    <property type="nucleotide sequence ID" value="NZ_BPQJ01000002.1"/>
</dbReference>
<dbReference type="AlphaFoldDB" id="A0AA37H709"/>
<protein>
    <recommendedName>
        <fullName evidence="3">Deoxyribodipyrimidine photolyase</fullName>
    </recommendedName>
</protein>
<dbReference type="SUPFAM" id="SSF48173">
    <property type="entry name" value="Cryptochrome/photolyase FAD-binding domain"/>
    <property type="match status" value="1"/>
</dbReference>
<organism evidence="1 2">
    <name type="scientific">Methylobacterium frigidaeris</name>
    <dbReference type="NCBI Taxonomy" id="2038277"/>
    <lineage>
        <taxon>Bacteria</taxon>
        <taxon>Pseudomonadati</taxon>
        <taxon>Pseudomonadota</taxon>
        <taxon>Alphaproteobacteria</taxon>
        <taxon>Hyphomicrobiales</taxon>
        <taxon>Methylobacteriaceae</taxon>
        <taxon>Methylobacterium</taxon>
    </lineage>
</organism>
<accession>A0AA37H709</accession>
<sequence>MPSSSVMTRAIGLDALSAFLAGPGADYAAARNTDRGRAATPTTAALSSYLRRRLLTEEKVARAGVRAFGESGAEKFVSEIFWRTDFKGHLETHPEAWARRRLR</sequence>
<evidence type="ECO:0000313" key="1">
    <source>
        <dbReference type="EMBL" id="GJD60541.1"/>
    </source>
</evidence>
<evidence type="ECO:0000313" key="2">
    <source>
        <dbReference type="Proteomes" id="UP001055286"/>
    </source>
</evidence>
<evidence type="ECO:0008006" key="3">
    <source>
        <dbReference type="Google" id="ProtNLM"/>
    </source>
</evidence>
<dbReference type="Gene3D" id="1.25.40.80">
    <property type="match status" value="1"/>
</dbReference>
<keyword evidence="2" id="KW-1185">Reference proteome</keyword>
<name>A0AA37H709_9HYPH</name>
<dbReference type="InterPro" id="IPR036134">
    <property type="entry name" value="Crypto/Photolyase_FAD-like_sf"/>
</dbReference>
<reference evidence="1" key="2">
    <citation type="submission" date="2021-08" db="EMBL/GenBank/DDBJ databases">
        <authorList>
            <person name="Tani A."/>
            <person name="Ola A."/>
            <person name="Ogura Y."/>
            <person name="Katsura K."/>
            <person name="Hayashi T."/>
        </authorList>
    </citation>
    <scope>NUCLEOTIDE SEQUENCE</scope>
    <source>
        <strain evidence="1">JCM 32048</strain>
    </source>
</reference>
<proteinExistence type="predicted"/>